<proteinExistence type="predicted"/>
<feature type="transmembrane region" description="Helical" evidence="1">
    <location>
        <begin position="16"/>
        <end position="36"/>
    </location>
</feature>
<evidence type="ECO:0000313" key="2">
    <source>
        <dbReference type="EMBL" id="MCF4143299.1"/>
    </source>
</evidence>
<reference evidence="2 3" key="1">
    <citation type="submission" date="2022-01" db="EMBL/GenBank/DDBJ databases">
        <title>Dethiosulfovibrio faecalis sp. nov., a novel proteolytic, non-sulfur-reducing bacterium isolated from a marine aquaculture solid waste bioreactor.</title>
        <authorList>
            <person name="Grabowski S."/>
            <person name="Apolinario E."/>
            <person name="Schneider N."/>
            <person name="Marshall C.W."/>
            <person name="Sowers K.R."/>
        </authorList>
    </citation>
    <scope>NUCLEOTIDE SEQUENCE [LARGE SCALE GENOMIC DNA]</scope>
    <source>
        <strain evidence="2 3">DSM 12537</strain>
    </source>
</reference>
<accession>A0ABS9EQ33</accession>
<evidence type="ECO:0000313" key="3">
    <source>
        <dbReference type="Proteomes" id="UP001200430"/>
    </source>
</evidence>
<dbReference type="InterPro" id="IPR012652">
    <property type="entry name" value="ThiW"/>
</dbReference>
<feature type="transmembrane region" description="Helical" evidence="1">
    <location>
        <begin position="48"/>
        <end position="74"/>
    </location>
</feature>
<keyword evidence="1" id="KW-0812">Transmembrane</keyword>
<dbReference type="Proteomes" id="UP001200430">
    <property type="component" value="Unassembled WGS sequence"/>
</dbReference>
<keyword evidence="1" id="KW-1133">Transmembrane helix</keyword>
<keyword evidence="3" id="KW-1185">Reference proteome</keyword>
<organism evidence="2 3">
    <name type="scientific">Dethiosulfovibrio marinus</name>
    <dbReference type="NCBI Taxonomy" id="133532"/>
    <lineage>
        <taxon>Bacteria</taxon>
        <taxon>Thermotogati</taxon>
        <taxon>Synergistota</taxon>
        <taxon>Synergistia</taxon>
        <taxon>Synergistales</taxon>
        <taxon>Dethiosulfovibrionaceae</taxon>
        <taxon>Dethiosulfovibrio</taxon>
    </lineage>
</organism>
<dbReference type="PIRSF" id="PIRSF024534">
    <property type="entry name" value="ThiW"/>
    <property type="match status" value="1"/>
</dbReference>
<protein>
    <submittedName>
        <fullName evidence="2">Energy coupling factor transporter S component ThiW</fullName>
    </submittedName>
</protein>
<sequence length="168" mass="17127">MTHEKASTSSIALRRLTVAGLLTATALLLSGVSVPFGPTKCFPFQHAVNAIAGVLLGPWWAAGAALVTSILRVAMGTGTLFAFPGSIPGALAVGLAYRFIRKDWCALAEPLGTGPIGATLSALLIAPAMGKSVGLWALQGAFLTSAIPGCIIGYAVILGLRKSGIRVE</sequence>
<gene>
    <name evidence="2" type="primary">thiW</name>
    <name evidence="2" type="ORF">L2W38_10790</name>
</gene>
<keyword evidence="1" id="KW-0472">Membrane</keyword>
<dbReference type="RefSeq" id="WP_236100001.1">
    <property type="nucleotide sequence ID" value="NZ_JAKGUD010000013.1"/>
</dbReference>
<dbReference type="NCBIfam" id="TIGR02359">
    <property type="entry name" value="thiW"/>
    <property type="match status" value="1"/>
</dbReference>
<dbReference type="Pfam" id="PF09512">
    <property type="entry name" value="ThiW"/>
    <property type="match status" value="1"/>
</dbReference>
<evidence type="ECO:0000256" key="1">
    <source>
        <dbReference type="SAM" id="Phobius"/>
    </source>
</evidence>
<feature type="transmembrane region" description="Helical" evidence="1">
    <location>
        <begin position="112"/>
        <end position="130"/>
    </location>
</feature>
<dbReference type="EMBL" id="JAKGUD010000013">
    <property type="protein sequence ID" value="MCF4143299.1"/>
    <property type="molecule type" value="Genomic_DNA"/>
</dbReference>
<name>A0ABS9EQ33_9BACT</name>
<feature type="transmembrane region" description="Helical" evidence="1">
    <location>
        <begin position="136"/>
        <end position="160"/>
    </location>
</feature>
<feature type="transmembrane region" description="Helical" evidence="1">
    <location>
        <begin position="80"/>
        <end position="100"/>
    </location>
</feature>
<dbReference type="Gene3D" id="1.10.1760.20">
    <property type="match status" value="1"/>
</dbReference>
<comment type="caution">
    <text evidence="2">The sequence shown here is derived from an EMBL/GenBank/DDBJ whole genome shotgun (WGS) entry which is preliminary data.</text>
</comment>